<dbReference type="InterPro" id="IPR004145">
    <property type="entry name" value="DUF243"/>
</dbReference>
<dbReference type="OrthoDB" id="6376010at2759"/>
<dbReference type="Pfam" id="PF03103">
    <property type="entry name" value="DUF243"/>
    <property type="match status" value="1"/>
</dbReference>
<feature type="domain" description="DUF243" evidence="2">
    <location>
        <begin position="159"/>
        <end position="251"/>
    </location>
</feature>
<proteinExistence type="predicted"/>
<dbReference type="AlphaFoldDB" id="A0A423U2X5"/>
<dbReference type="PANTHER" id="PTHR31927">
    <property type="entry name" value="FI07246P-RELATED-RELATED"/>
    <property type="match status" value="1"/>
</dbReference>
<feature type="region of interest" description="Disordered" evidence="1">
    <location>
        <begin position="382"/>
        <end position="401"/>
    </location>
</feature>
<gene>
    <name evidence="3" type="ORF">C7M84_023756</name>
</gene>
<sequence>MLLTLSRGRVWGGGCQRERLYISGSKRGRHGTASTLQFLQYNMKLLIHFCIAGLAASAILPDYNYPSPGEGPHGHEETVHSSGITIGRDDFSGQGISTDTFIGHGSSSDLSFGQGITTSLGSSSRGSASESFGDVGRAASVAPCGDDQVRHVDGRCVTPRVNRRIFVYDVPANVQTTGSVNVPEPRVETNILLIRTPEGGLGPQPVVIPPPRQNHVVYILNKQSSQGQAVIEVPSAPLGEPEVYFVNYKEGENPVLPNGQDLQSALLSASQGAGQHIGSVDEQVFDDHSSSVGIGHSSSADIQFIGSSQSFSTGDHSSDIDSLIVGSEGQAITVGGLCIRGFIRVLWRSSGRFKKTGSFVGQATGYSGHSGSFGGQVSVGLTSSAGGHSSARRRSGLYTQP</sequence>
<protein>
    <recommendedName>
        <fullName evidence="2">DUF243 domain-containing protein</fullName>
    </recommendedName>
</protein>
<reference evidence="3 4" key="2">
    <citation type="submission" date="2019-01" db="EMBL/GenBank/DDBJ databases">
        <title>The decoding of complex shrimp genome reveals the adaptation for benthos swimmer, frequently molting mechanism and breeding impact on genome.</title>
        <authorList>
            <person name="Sun Y."/>
            <person name="Gao Y."/>
            <person name="Yu Y."/>
        </authorList>
    </citation>
    <scope>NUCLEOTIDE SEQUENCE [LARGE SCALE GENOMIC DNA]</scope>
    <source>
        <tissue evidence="3">Muscle</tissue>
    </source>
</reference>
<evidence type="ECO:0000313" key="4">
    <source>
        <dbReference type="Proteomes" id="UP000283509"/>
    </source>
</evidence>
<evidence type="ECO:0000313" key="3">
    <source>
        <dbReference type="EMBL" id="ROT83065.1"/>
    </source>
</evidence>
<organism evidence="3 4">
    <name type="scientific">Penaeus vannamei</name>
    <name type="common">Whiteleg shrimp</name>
    <name type="synonym">Litopenaeus vannamei</name>
    <dbReference type="NCBI Taxonomy" id="6689"/>
    <lineage>
        <taxon>Eukaryota</taxon>
        <taxon>Metazoa</taxon>
        <taxon>Ecdysozoa</taxon>
        <taxon>Arthropoda</taxon>
        <taxon>Crustacea</taxon>
        <taxon>Multicrustacea</taxon>
        <taxon>Malacostraca</taxon>
        <taxon>Eumalacostraca</taxon>
        <taxon>Eucarida</taxon>
        <taxon>Decapoda</taxon>
        <taxon>Dendrobranchiata</taxon>
        <taxon>Penaeoidea</taxon>
        <taxon>Penaeidae</taxon>
        <taxon>Penaeus</taxon>
    </lineage>
</organism>
<evidence type="ECO:0000259" key="2">
    <source>
        <dbReference type="SMART" id="SM00690"/>
    </source>
</evidence>
<dbReference type="GO" id="GO:0062129">
    <property type="term" value="C:chitin-based extracellular matrix"/>
    <property type="evidence" value="ECO:0007669"/>
    <property type="project" value="TreeGrafter"/>
</dbReference>
<keyword evidence="4" id="KW-1185">Reference proteome</keyword>
<dbReference type="Proteomes" id="UP000283509">
    <property type="component" value="Unassembled WGS sequence"/>
</dbReference>
<comment type="caution">
    <text evidence="3">The sequence shown here is derived from an EMBL/GenBank/DDBJ whole genome shotgun (WGS) entry which is preliminary data.</text>
</comment>
<dbReference type="PANTHER" id="PTHR31927:SF13">
    <property type="entry name" value="TWEEDLEBETA"/>
    <property type="match status" value="1"/>
</dbReference>
<reference evidence="3 4" key="1">
    <citation type="submission" date="2018-04" db="EMBL/GenBank/DDBJ databases">
        <authorList>
            <person name="Zhang X."/>
            <person name="Yuan J."/>
            <person name="Li F."/>
            <person name="Xiang J."/>
        </authorList>
    </citation>
    <scope>NUCLEOTIDE SEQUENCE [LARGE SCALE GENOMIC DNA]</scope>
    <source>
        <tissue evidence="3">Muscle</tissue>
    </source>
</reference>
<dbReference type="SMART" id="SM00690">
    <property type="entry name" value="DM5"/>
    <property type="match status" value="1"/>
</dbReference>
<evidence type="ECO:0000256" key="1">
    <source>
        <dbReference type="SAM" id="MobiDB-lite"/>
    </source>
</evidence>
<dbReference type="GO" id="GO:0040003">
    <property type="term" value="P:chitin-based cuticle development"/>
    <property type="evidence" value="ECO:0007669"/>
    <property type="project" value="TreeGrafter"/>
</dbReference>
<dbReference type="EMBL" id="QCYY01000744">
    <property type="protein sequence ID" value="ROT83065.1"/>
    <property type="molecule type" value="Genomic_DNA"/>
</dbReference>
<name>A0A423U2X5_PENVA</name>
<accession>A0A423U2X5</accession>
<dbReference type="GO" id="GO:0008010">
    <property type="term" value="F:structural constituent of chitin-based larval cuticle"/>
    <property type="evidence" value="ECO:0007669"/>
    <property type="project" value="TreeGrafter"/>
</dbReference>